<organism evidence="1 2">
    <name type="scientific">Nonomuraea harbinensis</name>
    <dbReference type="NCBI Taxonomy" id="1286938"/>
    <lineage>
        <taxon>Bacteria</taxon>
        <taxon>Bacillati</taxon>
        <taxon>Actinomycetota</taxon>
        <taxon>Actinomycetes</taxon>
        <taxon>Streptosporangiales</taxon>
        <taxon>Streptosporangiaceae</taxon>
        <taxon>Nonomuraea</taxon>
    </lineage>
</organism>
<evidence type="ECO:0000313" key="2">
    <source>
        <dbReference type="Proteomes" id="UP001596096"/>
    </source>
</evidence>
<protein>
    <recommendedName>
        <fullName evidence="3">ATP-binding protein</fullName>
    </recommendedName>
</protein>
<feature type="non-terminal residue" evidence="1">
    <location>
        <position position="75"/>
    </location>
</feature>
<name>A0ABW1C9B1_9ACTN</name>
<dbReference type="EMBL" id="JBHSNW010000041">
    <property type="protein sequence ID" value="MFC5821842.1"/>
    <property type="molecule type" value="Genomic_DNA"/>
</dbReference>
<comment type="caution">
    <text evidence="1">The sequence shown here is derived from an EMBL/GenBank/DDBJ whole genome shotgun (WGS) entry which is preliminary data.</text>
</comment>
<dbReference type="RefSeq" id="WP_219551037.1">
    <property type="nucleotide sequence ID" value="NZ_JAHKRN010000066.1"/>
</dbReference>
<gene>
    <name evidence="1" type="ORF">ACFPUY_42740</name>
</gene>
<accession>A0ABW1C9B1</accession>
<sequence>MRTPPAKSFNTAGPCDPRLHYMLPPTPRLPEARTLIDMDRYFVVHAPRQTGKTTALEALASELTAEGDIAALMFS</sequence>
<evidence type="ECO:0008006" key="3">
    <source>
        <dbReference type="Google" id="ProtNLM"/>
    </source>
</evidence>
<reference evidence="2" key="1">
    <citation type="journal article" date="2019" name="Int. J. Syst. Evol. Microbiol.">
        <title>The Global Catalogue of Microorganisms (GCM) 10K type strain sequencing project: providing services to taxonomists for standard genome sequencing and annotation.</title>
        <authorList>
            <consortium name="The Broad Institute Genomics Platform"/>
            <consortium name="The Broad Institute Genome Sequencing Center for Infectious Disease"/>
            <person name="Wu L."/>
            <person name="Ma J."/>
        </authorList>
    </citation>
    <scope>NUCLEOTIDE SEQUENCE [LARGE SCALE GENOMIC DNA]</scope>
    <source>
        <strain evidence="2">CGMCC 4.7106</strain>
    </source>
</reference>
<dbReference type="Proteomes" id="UP001596096">
    <property type="component" value="Unassembled WGS sequence"/>
</dbReference>
<keyword evidence="2" id="KW-1185">Reference proteome</keyword>
<evidence type="ECO:0000313" key="1">
    <source>
        <dbReference type="EMBL" id="MFC5821842.1"/>
    </source>
</evidence>
<proteinExistence type="predicted"/>